<dbReference type="AlphaFoldDB" id="A0A067QJA8"/>
<organism evidence="3 4">
    <name type="scientific">Zootermopsis nevadensis</name>
    <name type="common">Dampwood termite</name>
    <dbReference type="NCBI Taxonomy" id="136037"/>
    <lineage>
        <taxon>Eukaryota</taxon>
        <taxon>Metazoa</taxon>
        <taxon>Ecdysozoa</taxon>
        <taxon>Arthropoda</taxon>
        <taxon>Hexapoda</taxon>
        <taxon>Insecta</taxon>
        <taxon>Pterygota</taxon>
        <taxon>Neoptera</taxon>
        <taxon>Polyneoptera</taxon>
        <taxon>Dictyoptera</taxon>
        <taxon>Blattodea</taxon>
        <taxon>Blattoidea</taxon>
        <taxon>Termitoidae</taxon>
        <taxon>Termopsidae</taxon>
        <taxon>Zootermopsis</taxon>
    </lineage>
</organism>
<proteinExistence type="inferred from homology"/>
<dbReference type="GO" id="GO:0003777">
    <property type="term" value="F:microtubule motor activity"/>
    <property type="evidence" value="ECO:0007669"/>
    <property type="project" value="InterPro"/>
</dbReference>
<dbReference type="EMBL" id="KK853430">
    <property type="protein sequence ID" value="KDR07658.1"/>
    <property type="molecule type" value="Genomic_DNA"/>
</dbReference>
<name>A0A067QJA8_ZOONE</name>
<dbReference type="InterPro" id="IPR001752">
    <property type="entry name" value="Kinesin_motor_dom"/>
</dbReference>
<evidence type="ECO:0000256" key="1">
    <source>
        <dbReference type="PROSITE-ProRule" id="PRU00283"/>
    </source>
</evidence>
<dbReference type="PROSITE" id="PS50067">
    <property type="entry name" value="KINESIN_MOTOR_2"/>
    <property type="match status" value="1"/>
</dbReference>
<sequence length="216" mass="24391">MRLKEENREAMSSHLKANLEISKKCMELTEGFNTLRLQARESEGQSLLFSGQQNEEDPHQGAVGILLSKRARNNLIDWKPVSSRLMTASFKGRVRNVTIVQCYAPIEEANGDLKTRFYSQLQDTTKSYSKDILMVMGDLNAKVRSENLGLEQVMGKHPLNASETENNDRNCLSVLPDQPQIKVEGTGRVFRFDQVFGPEKSDAQIYESSIVNCISF</sequence>
<dbReference type="GO" id="GO:0005524">
    <property type="term" value="F:ATP binding"/>
    <property type="evidence" value="ECO:0007669"/>
    <property type="project" value="InterPro"/>
</dbReference>
<feature type="domain" description="Kinesin motor" evidence="2">
    <location>
        <begin position="149"/>
        <end position="216"/>
    </location>
</feature>
<protein>
    <submittedName>
        <fullName evidence="3">Craniofacial development protein 2</fullName>
    </submittedName>
</protein>
<dbReference type="Proteomes" id="UP000027135">
    <property type="component" value="Unassembled WGS sequence"/>
</dbReference>
<dbReference type="Gene3D" id="3.60.10.10">
    <property type="entry name" value="Endonuclease/exonuclease/phosphatase"/>
    <property type="match status" value="1"/>
</dbReference>
<dbReference type="SUPFAM" id="SSF56219">
    <property type="entry name" value="DNase I-like"/>
    <property type="match status" value="1"/>
</dbReference>
<dbReference type="GO" id="GO:0008017">
    <property type="term" value="F:microtubule binding"/>
    <property type="evidence" value="ECO:0007669"/>
    <property type="project" value="InterPro"/>
</dbReference>
<evidence type="ECO:0000259" key="2">
    <source>
        <dbReference type="PROSITE" id="PS50067"/>
    </source>
</evidence>
<dbReference type="GO" id="GO:0007018">
    <property type="term" value="P:microtubule-based movement"/>
    <property type="evidence" value="ECO:0007669"/>
    <property type="project" value="InterPro"/>
</dbReference>
<accession>A0A067QJA8</accession>
<comment type="similarity">
    <text evidence="1">Belongs to the TRAFAC class myosin-kinesin ATPase superfamily. Kinesin family.</text>
</comment>
<keyword evidence="4" id="KW-1185">Reference proteome</keyword>
<comment type="caution">
    <text evidence="1">Lacks conserved residue(s) required for the propagation of feature annotation.</text>
</comment>
<reference evidence="3 4" key="1">
    <citation type="journal article" date="2014" name="Nat. Commun.">
        <title>Molecular traces of alternative social organization in a termite genome.</title>
        <authorList>
            <person name="Terrapon N."/>
            <person name="Li C."/>
            <person name="Robertson H.M."/>
            <person name="Ji L."/>
            <person name="Meng X."/>
            <person name="Booth W."/>
            <person name="Chen Z."/>
            <person name="Childers C.P."/>
            <person name="Glastad K.M."/>
            <person name="Gokhale K."/>
            <person name="Gowin J."/>
            <person name="Gronenberg W."/>
            <person name="Hermansen R.A."/>
            <person name="Hu H."/>
            <person name="Hunt B.G."/>
            <person name="Huylmans A.K."/>
            <person name="Khalil S.M."/>
            <person name="Mitchell R.D."/>
            <person name="Munoz-Torres M.C."/>
            <person name="Mustard J.A."/>
            <person name="Pan H."/>
            <person name="Reese J.T."/>
            <person name="Scharf M.E."/>
            <person name="Sun F."/>
            <person name="Vogel H."/>
            <person name="Xiao J."/>
            <person name="Yang W."/>
            <person name="Yang Z."/>
            <person name="Yang Z."/>
            <person name="Zhou J."/>
            <person name="Zhu J."/>
            <person name="Brent C.S."/>
            <person name="Elsik C.G."/>
            <person name="Goodisman M.A."/>
            <person name="Liberles D.A."/>
            <person name="Roe R.M."/>
            <person name="Vargo E.L."/>
            <person name="Vilcinskas A."/>
            <person name="Wang J."/>
            <person name="Bornberg-Bauer E."/>
            <person name="Korb J."/>
            <person name="Zhang G."/>
            <person name="Liebig J."/>
        </authorList>
    </citation>
    <scope>NUCLEOTIDE SEQUENCE [LARGE SCALE GENOMIC DNA]</scope>
    <source>
        <tissue evidence="3">Whole organism</tissue>
    </source>
</reference>
<evidence type="ECO:0000313" key="4">
    <source>
        <dbReference type="Proteomes" id="UP000027135"/>
    </source>
</evidence>
<evidence type="ECO:0000313" key="3">
    <source>
        <dbReference type="EMBL" id="KDR07658.1"/>
    </source>
</evidence>
<dbReference type="InterPro" id="IPR036691">
    <property type="entry name" value="Endo/exonu/phosph_ase_sf"/>
</dbReference>
<gene>
    <name evidence="3" type="ORF">L798_02811</name>
</gene>
<dbReference type="STRING" id="136037.A0A067QJA8"/>
<dbReference type="InParanoid" id="A0A067QJA8"/>